<feature type="domain" description="ANTAR" evidence="4">
    <location>
        <begin position="194"/>
        <end position="255"/>
    </location>
</feature>
<dbReference type="InterPro" id="IPR036388">
    <property type="entry name" value="WH-like_DNA-bd_sf"/>
</dbReference>
<evidence type="ECO:0000256" key="3">
    <source>
        <dbReference type="SAM" id="MobiDB-lite"/>
    </source>
</evidence>
<dbReference type="SMART" id="SM01012">
    <property type="entry name" value="ANTAR"/>
    <property type="match status" value="1"/>
</dbReference>
<sequence>MPQPASEGLPAPGGDGTTESCEAGRVGSPGPRPLARTIRSPAQGQEDSIPSAQAGASADLCGAFTTALPISRAAIATLGQPFDTETVCTSDDLAAKISELQLDLGEGPGWDAYASRAAVLAPDLATLPPSTWPLLRPSLTAWNVRAVYSFPLLIGSLKIGAVDLYAESSSALSSTDVADAAALADQAATDVMRNALAHRHDEAESDGPYSRREVHQATGMVIAQLGIAAEDALLLIRAHSYASGRPVRDVAADITARRITLEP</sequence>
<evidence type="ECO:0000313" key="5">
    <source>
        <dbReference type="EMBL" id="SDZ30229.1"/>
    </source>
</evidence>
<feature type="compositionally biased region" description="Polar residues" evidence="3">
    <location>
        <begin position="40"/>
        <end position="51"/>
    </location>
</feature>
<dbReference type="Pfam" id="PF03861">
    <property type="entry name" value="ANTAR"/>
    <property type="match status" value="1"/>
</dbReference>
<evidence type="ECO:0000256" key="2">
    <source>
        <dbReference type="ARBA" id="ARBA00023163"/>
    </source>
</evidence>
<evidence type="ECO:0000256" key="1">
    <source>
        <dbReference type="ARBA" id="ARBA00023015"/>
    </source>
</evidence>
<name>A0A1H3RZA7_9MICO</name>
<dbReference type="InterPro" id="IPR005561">
    <property type="entry name" value="ANTAR"/>
</dbReference>
<dbReference type="SUPFAM" id="SSF55781">
    <property type="entry name" value="GAF domain-like"/>
    <property type="match status" value="1"/>
</dbReference>
<organism evidence="5 6">
    <name type="scientific">Herbiconiux ginsengi</name>
    <dbReference type="NCBI Taxonomy" id="381665"/>
    <lineage>
        <taxon>Bacteria</taxon>
        <taxon>Bacillati</taxon>
        <taxon>Actinomycetota</taxon>
        <taxon>Actinomycetes</taxon>
        <taxon>Micrococcales</taxon>
        <taxon>Microbacteriaceae</taxon>
        <taxon>Herbiconiux</taxon>
    </lineage>
</organism>
<dbReference type="Gene3D" id="1.10.10.10">
    <property type="entry name" value="Winged helix-like DNA-binding domain superfamily/Winged helix DNA-binding domain"/>
    <property type="match status" value="1"/>
</dbReference>
<feature type="region of interest" description="Disordered" evidence="3">
    <location>
        <begin position="1"/>
        <end position="53"/>
    </location>
</feature>
<reference evidence="5 6" key="1">
    <citation type="submission" date="2016-10" db="EMBL/GenBank/DDBJ databases">
        <authorList>
            <person name="de Groot N.N."/>
        </authorList>
    </citation>
    <scope>NUCLEOTIDE SEQUENCE [LARGE SCALE GENOMIC DNA]</scope>
    <source>
        <strain evidence="5 6">CGMCC 4.3491</strain>
    </source>
</reference>
<dbReference type="OrthoDB" id="7466251at2"/>
<protein>
    <submittedName>
        <fullName evidence="5">ANTAR domain-containing protein</fullName>
    </submittedName>
</protein>
<gene>
    <name evidence="5" type="ORF">SAMN05216554_3147</name>
</gene>
<dbReference type="EMBL" id="FNPZ01000003">
    <property type="protein sequence ID" value="SDZ30229.1"/>
    <property type="molecule type" value="Genomic_DNA"/>
</dbReference>
<dbReference type="RefSeq" id="WP_092555444.1">
    <property type="nucleotide sequence ID" value="NZ_FNPZ01000003.1"/>
</dbReference>
<evidence type="ECO:0000313" key="6">
    <source>
        <dbReference type="Proteomes" id="UP000198891"/>
    </source>
</evidence>
<accession>A0A1H3RZA7</accession>
<dbReference type="Gene3D" id="3.30.450.40">
    <property type="match status" value="1"/>
</dbReference>
<keyword evidence="1" id="KW-0805">Transcription regulation</keyword>
<dbReference type="Proteomes" id="UP000198891">
    <property type="component" value="Unassembled WGS sequence"/>
</dbReference>
<dbReference type="InterPro" id="IPR029016">
    <property type="entry name" value="GAF-like_dom_sf"/>
</dbReference>
<keyword evidence="6" id="KW-1185">Reference proteome</keyword>
<proteinExistence type="predicted"/>
<dbReference type="GO" id="GO:0003723">
    <property type="term" value="F:RNA binding"/>
    <property type="evidence" value="ECO:0007669"/>
    <property type="project" value="InterPro"/>
</dbReference>
<dbReference type="PROSITE" id="PS50921">
    <property type="entry name" value="ANTAR"/>
    <property type="match status" value="1"/>
</dbReference>
<keyword evidence="2" id="KW-0804">Transcription</keyword>
<evidence type="ECO:0000259" key="4">
    <source>
        <dbReference type="PROSITE" id="PS50921"/>
    </source>
</evidence>
<dbReference type="AlphaFoldDB" id="A0A1H3RZA7"/>
<dbReference type="STRING" id="381665.SAMN05216554_3147"/>